<dbReference type="Proteomes" id="UP001529338">
    <property type="component" value="Unassembled WGS sequence"/>
</dbReference>
<feature type="region of interest" description="Disordered" evidence="1">
    <location>
        <begin position="93"/>
        <end position="120"/>
    </location>
</feature>
<dbReference type="EMBL" id="JAUCGQ010000001">
    <property type="protein sequence ID" value="MDM7853832.1"/>
    <property type="molecule type" value="Genomic_DNA"/>
</dbReference>
<sequence>MTTDDMDVHGSATATRAVPRAARRRRAPDEGAPGWSSSELARAETALRQLGRRDCVGDTDGLDELLAGATQQLLAADDEIRVQRAALRGLASETAATVHRRSRAGASPPVPGHSTHPGQSEPAALDVVVAAERAPDLLTWTVPDAGSVERGDTALARGLAEMCGVASSRGGRHEVLVALARAASVGVQAPGRRR</sequence>
<reference evidence="2 3" key="1">
    <citation type="submission" date="2023-06" db="EMBL/GenBank/DDBJ databases">
        <title>Cellulomonas sp. MW4 Whole genome sequence.</title>
        <authorList>
            <person name="Park S."/>
        </authorList>
    </citation>
    <scope>NUCLEOTIDE SEQUENCE [LARGE SCALE GENOMIC DNA]</scope>
    <source>
        <strain evidence="2 3">MW4</strain>
    </source>
</reference>
<evidence type="ECO:0000313" key="2">
    <source>
        <dbReference type="EMBL" id="MDM7853832.1"/>
    </source>
</evidence>
<accession>A0ABT7SE15</accession>
<keyword evidence="3" id="KW-1185">Reference proteome</keyword>
<evidence type="ECO:0008006" key="4">
    <source>
        <dbReference type="Google" id="ProtNLM"/>
    </source>
</evidence>
<name>A0ABT7SE15_9CELL</name>
<organism evidence="2 3">
    <name type="scientific">Cellulomonas alba</name>
    <dbReference type="NCBI Taxonomy" id="3053467"/>
    <lineage>
        <taxon>Bacteria</taxon>
        <taxon>Bacillati</taxon>
        <taxon>Actinomycetota</taxon>
        <taxon>Actinomycetes</taxon>
        <taxon>Micrococcales</taxon>
        <taxon>Cellulomonadaceae</taxon>
        <taxon>Cellulomonas</taxon>
    </lineage>
</organism>
<evidence type="ECO:0000313" key="3">
    <source>
        <dbReference type="Proteomes" id="UP001529338"/>
    </source>
</evidence>
<gene>
    <name evidence="2" type="ORF">QRT04_02715</name>
</gene>
<protein>
    <recommendedName>
        <fullName evidence="4">DUF222 domain-containing protein</fullName>
    </recommendedName>
</protein>
<evidence type="ECO:0000256" key="1">
    <source>
        <dbReference type="SAM" id="MobiDB-lite"/>
    </source>
</evidence>
<dbReference type="RefSeq" id="WP_289453347.1">
    <property type="nucleotide sequence ID" value="NZ_JAUCGQ010000001.1"/>
</dbReference>
<feature type="region of interest" description="Disordered" evidence="1">
    <location>
        <begin position="1"/>
        <end position="40"/>
    </location>
</feature>
<proteinExistence type="predicted"/>
<comment type="caution">
    <text evidence="2">The sequence shown here is derived from an EMBL/GenBank/DDBJ whole genome shotgun (WGS) entry which is preliminary data.</text>
</comment>